<dbReference type="Proteomes" id="UP000295281">
    <property type="component" value="Unassembled WGS sequence"/>
</dbReference>
<evidence type="ECO:0000256" key="4">
    <source>
        <dbReference type="ARBA" id="ARBA00022679"/>
    </source>
</evidence>
<dbReference type="OrthoDB" id="9787825at2"/>
<reference evidence="7 8" key="1">
    <citation type="submission" date="2019-03" db="EMBL/GenBank/DDBJ databases">
        <title>Genomic Encyclopedia of Type Strains, Phase IV (KMG-IV): sequencing the most valuable type-strain genomes for metagenomic binning, comparative biology and taxonomic classification.</title>
        <authorList>
            <person name="Goeker M."/>
        </authorList>
    </citation>
    <scope>NUCLEOTIDE SEQUENCE [LARGE SCALE GENOMIC DNA]</scope>
    <source>
        <strain evidence="7 8">DSM 46770</strain>
    </source>
</reference>
<dbReference type="Gene3D" id="3.40.1010.10">
    <property type="entry name" value="Cobalt-precorrin-4 Transmethylase, Domain 1"/>
    <property type="match status" value="1"/>
</dbReference>
<keyword evidence="5" id="KW-0949">S-adenosyl-L-methionine</keyword>
<organism evidence="7 8">
    <name type="scientific">Actinorugispora endophytica</name>
    <dbReference type="NCBI Taxonomy" id="1605990"/>
    <lineage>
        <taxon>Bacteria</taxon>
        <taxon>Bacillati</taxon>
        <taxon>Actinomycetota</taxon>
        <taxon>Actinomycetes</taxon>
        <taxon>Streptosporangiales</taxon>
        <taxon>Nocardiopsidaceae</taxon>
        <taxon>Actinorugispora</taxon>
    </lineage>
</organism>
<evidence type="ECO:0000256" key="3">
    <source>
        <dbReference type="ARBA" id="ARBA00022603"/>
    </source>
</evidence>
<dbReference type="InterPro" id="IPR035996">
    <property type="entry name" value="4pyrrol_Methylase_sf"/>
</dbReference>
<evidence type="ECO:0000259" key="6">
    <source>
        <dbReference type="Pfam" id="PF00590"/>
    </source>
</evidence>
<dbReference type="GO" id="GO:0032259">
    <property type="term" value="P:methylation"/>
    <property type="evidence" value="ECO:0007669"/>
    <property type="project" value="UniProtKB-KW"/>
</dbReference>
<evidence type="ECO:0000313" key="8">
    <source>
        <dbReference type="Proteomes" id="UP000295281"/>
    </source>
</evidence>
<dbReference type="CDD" id="cd11644">
    <property type="entry name" value="Precorrin-6Y-MT"/>
    <property type="match status" value="1"/>
</dbReference>
<feature type="domain" description="Tetrapyrrole methylase" evidence="6">
    <location>
        <begin position="5"/>
        <end position="183"/>
    </location>
</feature>
<dbReference type="PIRSF" id="PIRSF036428">
    <property type="entry name" value="CobL"/>
    <property type="match status" value="1"/>
</dbReference>
<dbReference type="SUPFAM" id="SSF53790">
    <property type="entry name" value="Tetrapyrrole methylase"/>
    <property type="match status" value="1"/>
</dbReference>
<comment type="caution">
    <text evidence="7">The sequence shown here is derived from an EMBL/GenBank/DDBJ whole genome shotgun (WGS) entry which is preliminary data.</text>
</comment>
<keyword evidence="8" id="KW-1185">Reference proteome</keyword>
<dbReference type="SUPFAM" id="SSF53335">
    <property type="entry name" value="S-adenosyl-L-methionine-dependent methyltransferases"/>
    <property type="match status" value="1"/>
</dbReference>
<sequence>MEPVITVVGVGADGWEGLAPASRAAVESAEVVVGGARHLGLVPDTGAVRETWPSPLASGLPALLERHRGRRMAVLASGDPLLSGVGTTLVGLLGPDRVEVLPAVSSVALARARMRWSAESVDVVTLVGRDADAVRRSLTPGRRLVVLSSDGATPAAVAARLVEHGLGASRMTVLADLGGDRESRADAVAAEWGERPAPALNVVCVEVATGGGFALTPGLPDDAFEHDGQITKRDLRVAAVCALGPRPGALLWDVGAGAGSVAVEWLRADARCRAVAVERDPGRAERVGRNAARLGVPSLRVVRGSAPDALAGLEEPDAVFVGGGASNPGVLDACWSALRPGGRMVVHAVTLETEAGLVRRWRRHGGELVRLSVERAAPLGSFTGWEPARPVVQWAATKTDQENQT</sequence>
<protein>
    <submittedName>
        <fullName evidence="7">Precorrin-6Y C5,15-methyltransferase (Decarboxylating)</fullName>
    </submittedName>
</protein>
<dbReference type="Gene3D" id="3.40.50.150">
    <property type="entry name" value="Vaccinia Virus protein VP39"/>
    <property type="match status" value="1"/>
</dbReference>
<dbReference type="InterPro" id="IPR029063">
    <property type="entry name" value="SAM-dependent_MTases_sf"/>
</dbReference>
<dbReference type="Pfam" id="PF00590">
    <property type="entry name" value="TP_methylase"/>
    <property type="match status" value="1"/>
</dbReference>
<dbReference type="InterPro" id="IPR012818">
    <property type="entry name" value="CbiE"/>
</dbReference>
<proteinExistence type="predicted"/>
<dbReference type="GO" id="GO:0009236">
    <property type="term" value="P:cobalamin biosynthetic process"/>
    <property type="evidence" value="ECO:0007669"/>
    <property type="project" value="UniProtKB-UniPathway"/>
</dbReference>
<dbReference type="PANTHER" id="PTHR43182:SF1">
    <property type="entry name" value="COBALT-PRECORRIN-7 C(5)-METHYLTRANSFERASE"/>
    <property type="match status" value="1"/>
</dbReference>
<dbReference type="InterPro" id="IPR006365">
    <property type="entry name" value="Cbl_synth_CobL"/>
</dbReference>
<dbReference type="RefSeq" id="WP_133739639.1">
    <property type="nucleotide sequence ID" value="NZ_SNYN01000001.1"/>
</dbReference>
<keyword evidence="4 7" id="KW-0808">Transferase</keyword>
<dbReference type="CDD" id="cd02440">
    <property type="entry name" value="AdoMet_MTases"/>
    <property type="match status" value="1"/>
</dbReference>
<name>A0A4R6V3U0_9ACTN</name>
<dbReference type="GO" id="GO:0008276">
    <property type="term" value="F:protein methyltransferase activity"/>
    <property type="evidence" value="ECO:0007669"/>
    <property type="project" value="InterPro"/>
</dbReference>
<dbReference type="AlphaFoldDB" id="A0A4R6V3U0"/>
<comment type="pathway">
    <text evidence="1">Cofactor biosynthesis; adenosylcobalamin biosynthesis.</text>
</comment>
<dbReference type="InterPro" id="IPR050714">
    <property type="entry name" value="Cobalamin_biosynth_MTase"/>
</dbReference>
<evidence type="ECO:0000313" key="7">
    <source>
        <dbReference type="EMBL" id="TDQ55055.1"/>
    </source>
</evidence>
<evidence type="ECO:0000256" key="2">
    <source>
        <dbReference type="ARBA" id="ARBA00022573"/>
    </source>
</evidence>
<accession>A0A4R6V3U0</accession>
<dbReference type="InterPro" id="IPR000878">
    <property type="entry name" value="4pyrrol_Mease"/>
</dbReference>
<dbReference type="InterPro" id="IPR014008">
    <property type="entry name" value="Cbl_synth_MTase_CbiT"/>
</dbReference>
<dbReference type="PANTHER" id="PTHR43182">
    <property type="entry name" value="COBALT-PRECORRIN-6B C(15)-METHYLTRANSFERASE (DECARBOXYLATING)"/>
    <property type="match status" value="1"/>
</dbReference>
<keyword evidence="2" id="KW-0169">Cobalamin biosynthesis</keyword>
<keyword evidence="3 7" id="KW-0489">Methyltransferase</keyword>
<evidence type="ECO:0000256" key="1">
    <source>
        <dbReference type="ARBA" id="ARBA00004953"/>
    </source>
</evidence>
<dbReference type="NCBIfam" id="TIGR02469">
    <property type="entry name" value="CbiT"/>
    <property type="match status" value="1"/>
</dbReference>
<dbReference type="EMBL" id="SNYN01000001">
    <property type="protein sequence ID" value="TDQ55055.1"/>
    <property type="molecule type" value="Genomic_DNA"/>
</dbReference>
<dbReference type="InterPro" id="IPR014777">
    <property type="entry name" value="4pyrrole_Mease_sub1"/>
</dbReference>
<gene>
    <name evidence="7" type="ORF">EV190_101377</name>
</gene>
<dbReference type="NCBIfam" id="TIGR02467">
    <property type="entry name" value="CbiE"/>
    <property type="match status" value="1"/>
</dbReference>
<evidence type="ECO:0000256" key="5">
    <source>
        <dbReference type="ARBA" id="ARBA00022691"/>
    </source>
</evidence>
<dbReference type="UniPathway" id="UPA00148"/>